<dbReference type="SUPFAM" id="SSF49401">
    <property type="entry name" value="Bacterial adhesins"/>
    <property type="match status" value="1"/>
</dbReference>
<dbReference type="EMBL" id="JBHSRG010000004">
    <property type="protein sequence ID" value="MFC6120919.1"/>
    <property type="molecule type" value="Genomic_DNA"/>
</dbReference>
<dbReference type="Proteomes" id="UP001596169">
    <property type="component" value="Unassembled WGS sequence"/>
</dbReference>
<evidence type="ECO:0000256" key="1">
    <source>
        <dbReference type="SAM" id="SignalP"/>
    </source>
</evidence>
<sequence length="394" mass="41410">MMRLVIVAGCIIGALGSGELDAATVSYTVTGTVNNIATLYPTDTTIGTGIPNCTMLTGVIHAKLAPANNVLPNANVSTVYYLATNQSAVEVCVGQQPGYKIYKTNIDGIGISYNDSDNSSQNNGKPIPPWSPNTSNILQKLTQAYIATGINIDPWVSVRLWRYSSATDTLPYGQVMVTGPEVYQTVGPVAGDTFGKCNTKWAGDQCIVNEVIPRITTAIYSGTCEFVNAAKTVQMGKRNIPTNAPEGYGTQWVDASFQLNCPKAFGSYQDPANIATATQNKAVTIKVVPRTTVINTDKGIFALDGTGAQGVGIQLAWGDYASQNSGNPTKPVKLNTATDASTISNNIAAGPFAVGSVTVAGGGWVNMAARYVRTTGTVQPGPANAIIEIFANYE</sequence>
<feature type="chain" id="PRO_5047147083" evidence="1">
    <location>
        <begin position="23"/>
        <end position="394"/>
    </location>
</feature>
<evidence type="ECO:0000313" key="3">
    <source>
        <dbReference type="Proteomes" id="UP001596169"/>
    </source>
</evidence>
<comment type="caution">
    <text evidence="2">The sequence shown here is derived from an EMBL/GenBank/DDBJ whole genome shotgun (WGS) entry which is preliminary data.</text>
</comment>
<name>A0ABW1PY95_9ENTR</name>
<protein>
    <submittedName>
        <fullName evidence="2">Fimbrial protein</fullName>
    </submittedName>
</protein>
<keyword evidence="1" id="KW-0732">Signal</keyword>
<proteinExistence type="predicted"/>
<keyword evidence="3" id="KW-1185">Reference proteome</keyword>
<dbReference type="Gene3D" id="2.60.40.1090">
    <property type="entry name" value="Fimbrial-type adhesion domain"/>
    <property type="match status" value="1"/>
</dbReference>
<evidence type="ECO:0000313" key="2">
    <source>
        <dbReference type="EMBL" id="MFC6120919.1"/>
    </source>
</evidence>
<accession>A0ABW1PY95</accession>
<dbReference type="InterPro" id="IPR036937">
    <property type="entry name" value="Adhesion_dom_fimbrial_sf"/>
</dbReference>
<gene>
    <name evidence="2" type="ORF">ACFPZP_07570</name>
</gene>
<organism evidence="2 3">
    <name type="scientific">Citrobacter bitternis</name>
    <dbReference type="NCBI Taxonomy" id="1585982"/>
    <lineage>
        <taxon>Bacteria</taxon>
        <taxon>Pseudomonadati</taxon>
        <taxon>Pseudomonadota</taxon>
        <taxon>Gammaproteobacteria</taxon>
        <taxon>Enterobacterales</taxon>
        <taxon>Enterobacteriaceae</taxon>
        <taxon>Citrobacter</taxon>
    </lineage>
</organism>
<dbReference type="InterPro" id="IPR008966">
    <property type="entry name" value="Adhesion_dom_sf"/>
</dbReference>
<dbReference type="RefSeq" id="WP_155525399.1">
    <property type="nucleotide sequence ID" value="NZ_JBHSRG010000004.1"/>
</dbReference>
<feature type="signal peptide" evidence="1">
    <location>
        <begin position="1"/>
        <end position="22"/>
    </location>
</feature>
<reference evidence="3" key="1">
    <citation type="journal article" date="2019" name="Int. J. Syst. Evol. Microbiol.">
        <title>The Global Catalogue of Microorganisms (GCM) 10K type strain sequencing project: providing services to taxonomists for standard genome sequencing and annotation.</title>
        <authorList>
            <consortium name="The Broad Institute Genomics Platform"/>
            <consortium name="The Broad Institute Genome Sequencing Center for Infectious Disease"/>
            <person name="Wu L."/>
            <person name="Ma J."/>
        </authorList>
    </citation>
    <scope>NUCLEOTIDE SEQUENCE [LARGE SCALE GENOMIC DNA]</scope>
    <source>
        <strain evidence="3">JCM30009</strain>
    </source>
</reference>